<dbReference type="PANTHER" id="PTHR42748">
    <property type="entry name" value="NITROGEN METABOLITE REPRESSION PROTEIN NMRA FAMILY MEMBER"/>
    <property type="match status" value="1"/>
</dbReference>
<dbReference type="InterPro" id="IPR051164">
    <property type="entry name" value="NmrA-like_oxidored"/>
</dbReference>
<accession>A0ABT1SY16</accession>
<comment type="caution">
    <text evidence="4">The sequence shown here is derived from an EMBL/GenBank/DDBJ whole genome shotgun (WGS) entry which is preliminary data.</text>
</comment>
<dbReference type="InterPro" id="IPR036291">
    <property type="entry name" value="NAD(P)-bd_dom_sf"/>
</dbReference>
<dbReference type="Proteomes" id="UP001204376">
    <property type="component" value="Unassembled WGS sequence"/>
</dbReference>
<dbReference type="SUPFAM" id="SSF51735">
    <property type="entry name" value="NAD(P)-binding Rossmann-fold domains"/>
    <property type="match status" value="1"/>
</dbReference>
<evidence type="ECO:0000259" key="3">
    <source>
        <dbReference type="Pfam" id="PF05368"/>
    </source>
</evidence>
<evidence type="ECO:0000313" key="5">
    <source>
        <dbReference type="Proteomes" id="UP001204376"/>
    </source>
</evidence>
<name>A0ABT1SY16_9SPHI</name>
<keyword evidence="5" id="KW-1185">Reference proteome</keyword>
<evidence type="ECO:0000256" key="2">
    <source>
        <dbReference type="ARBA" id="ARBA00022857"/>
    </source>
</evidence>
<feature type="domain" description="NmrA-like" evidence="3">
    <location>
        <begin position="3"/>
        <end position="266"/>
    </location>
</feature>
<dbReference type="EMBL" id="JANHOH010000001">
    <property type="protein sequence ID" value="MCQ6957236.1"/>
    <property type="molecule type" value="Genomic_DNA"/>
</dbReference>
<sequence>MEKPKILITGATGSTGMPSVEVLLQKGFQVRALVHKEDARSARLKELGVEIVVGDMQNLDDVRLAWQGVKRGYFCYPLSPDLLDVTVIFAQAAKEAGAEFIVNMSQKQVTSTSKSPATIRHFLSEEVFKWTGIPTAHLRPTFFAEWFLYVSGQIKAGKLQMSFPAEAKHAPIAGEDIARTVGSILADPDQHIGKVYQLFGPELLSYREIGEIIGKTLGKDIVYEQVSVQDMADSIGLGSYDHFKNHVANTEGDNIFGEPTFNNKIEEITGRPPITFADFIEKNRRAFTL</sequence>
<dbReference type="InterPro" id="IPR008030">
    <property type="entry name" value="NmrA-like"/>
</dbReference>
<gene>
    <name evidence="4" type="ORF">NPE20_04685</name>
</gene>
<protein>
    <submittedName>
        <fullName evidence="4">NmrA family NAD(P)-binding protein</fullName>
    </submittedName>
</protein>
<keyword evidence="2" id="KW-0521">NADP</keyword>
<dbReference type="RefSeq" id="WP_256537443.1">
    <property type="nucleotide sequence ID" value="NZ_JANHOH010000001.1"/>
</dbReference>
<dbReference type="Pfam" id="PF05368">
    <property type="entry name" value="NmrA"/>
    <property type="match status" value="1"/>
</dbReference>
<reference evidence="4 5" key="1">
    <citation type="submission" date="2022-07" db="EMBL/GenBank/DDBJ databases">
        <title>Mucilaginibacter sp. JC4.</title>
        <authorList>
            <person name="Le V."/>
            <person name="Ko S.-R."/>
            <person name="Ahn C.-Y."/>
            <person name="Oh H.-M."/>
        </authorList>
    </citation>
    <scope>NUCLEOTIDE SEQUENCE [LARGE SCALE GENOMIC DNA]</scope>
    <source>
        <strain evidence="4 5">JC4</strain>
    </source>
</reference>
<proteinExistence type="inferred from homology"/>
<evidence type="ECO:0000313" key="4">
    <source>
        <dbReference type="EMBL" id="MCQ6957236.1"/>
    </source>
</evidence>
<evidence type="ECO:0000256" key="1">
    <source>
        <dbReference type="ARBA" id="ARBA00006328"/>
    </source>
</evidence>
<organism evidence="4 5">
    <name type="scientific">Mucilaginibacter aquariorum</name>
    <dbReference type="NCBI Taxonomy" id="2967225"/>
    <lineage>
        <taxon>Bacteria</taxon>
        <taxon>Pseudomonadati</taxon>
        <taxon>Bacteroidota</taxon>
        <taxon>Sphingobacteriia</taxon>
        <taxon>Sphingobacteriales</taxon>
        <taxon>Sphingobacteriaceae</taxon>
        <taxon>Mucilaginibacter</taxon>
    </lineage>
</organism>
<dbReference type="Gene3D" id="3.90.25.10">
    <property type="entry name" value="UDP-galactose 4-epimerase, domain 1"/>
    <property type="match status" value="1"/>
</dbReference>
<dbReference type="Gene3D" id="3.40.50.720">
    <property type="entry name" value="NAD(P)-binding Rossmann-like Domain"/>
    <property type="match status" value="1"/>
</dbReference>
<dbReference type="PANTHER" id="PTHR42748:SF7">
    <property type="entry name" value="NMRA LIKE REDOX SENSOR 1-RELATED"/>
    <property type="match status" value="1"/>
</dbReference>
<comment type="similarity">
    <text evidence="1">Belongs to the NmrA-type oxidoreductase family.</text>
</comment>